<dbReference type="InterPro" id="IPR057842">
    <property type="entry name" value="WH_MER3"/>
</dbReference>
<evidence type="ECO:0000256" key="12">
    <source>
        <dbReference type="SAM" id="Phobius"/>
    </source>
</evidence>
<feature type="compositionally biased region" description="Low complexity" evidence="11">
    <location>
        <begin position="1279"/>
        <end position="1292"/>
    </location>
</feature>
<dbReference type="GO" id="GO:0003676">
    <property type="term" value="F:nucleic acid binding"/>
    <property type="evidence" value="ECO:0007669"/>
    <property type="project" value="InterPro"/>
</dbReference>
<dbReference type="GO" id="GO:0005524">
    <property type="term" value="F:ATP binding"/>
    <property type="evidence" value="ECO:0007669"/>
    <property type="project" value="UniProtKB-KW"/>
</dbReference>
<dbReference type="Pfam" id="PF23445">
    <property type="entry name" value="WHD_SNRNP200"/>
    <property type="match status" value="1"/>
</dbReference>
<dbReference type="Gene3D" id="1.10.10.10">
    <property type="entry name" value="Winged helix-like DNA-binding domain superfamily/Winged helix DNA-binding domain"/>
    <property type="match status" value="1"/>
</dbReference>
<keyword evidence="6" id="KW-0413">Isomerase</keyword>
<evidence type="ECO:0000256" key="9">
    <source>
        <dbReference type="ARBA" id="ARBA00034808"/>
    </source>
</evidence>
<dbReference type="InterPro" id="IPR001650">
    <property type="entry name" value="Helicase_C-like"/>
</dbReference>
<keyword evidence="3" id="KW-0378">Hydrolase</keyword>
<accession>A0A9D4SJ56</accession>
<dbReference type="SUPFAM" id="SSF158702">
    <property type="entry name" value="Sec63 N-terminal domain-like"/>
    <property type="match status" value="1"/>
</dbReference>
<evidence type="ECO:0000256" key="4">
    <source>
        <dbReference type="ARBA" id="ARBA00022806"/>
    </source>
</evidence>
<dbReference type="GO" id="GO:0043138">
    <property type="term" value="F:3'-5' DNA helicase activity"/>
    <property type="evidence" value="ECO:0007669"/>
    <property type="project" value="UniProtKB-EC"/>
</dbReference>
<feature type="domain" description="Helicase ATP-binding" evidence="13">
    <location>
        <begin position="53"/>
        <end position="262"/>
    </location>
</feature>
<evidence type="ECO:0000256" key="8">
    <source>
        <dbReference type="ARBA" id="ARBA00034617"/>
    </source>
</evidence>
<evidence type="ECO:0000256" key="2">
    <source>
        <dbReference type="ARBA" id="ARBA00022741"/>
    </source>
</evidence>
<evidence type="ECO:0000256" key="11">
    <source>
        <dbReference type="SAM" id="MobiDB-lite"/>
    </source>
</evidence>
<feature type="region of interest" description="Disordered" evidence="11">
    <location>
        <begin position="1268"/>
        <end position="1292"/>
    </location>
</feature>
<feature type="region of interest" description="Disordered" evidence="11">
    <location>
        <begin position="898"/>
        <end position="942"/>
    </location>
</feature>
<keyword evidence="12" id="KW-0472">Membrane</keyword>
<dbReference type="CDD" id="cd18795">
    <property type="entry name" value="SF2_C_Ski2"/>
    <property type="match status" value="1"/>
</dbReference>
<sequence>MCDNSVLIQSANDNEQSLSTVQAKFVAELPEPYRDVFSPRFQRFNKIQSNLLDLIIKTDKSLVICSPTASGKTVLLELTIISELIRLESSNRSHPPYDQLHALYLAPLKAIVEEKCQEWQQRFAKFGLKCFAMTGDTDIVDYQKYLKEQKQQVNILLATPEKFDSIIRTHSESRSLLRLLNLIMIDEIHMLGDRNRGDFLEATITRLKFIRDNNNHIIKVLGELDGDRSKERQRLRFVAISATSPNVEDLSIWLDPRNSLGIRVPADWRPVKLNKLVIGIEPTGAAQTSDYRFDIQITYKLERLIREHSESKPTLVFCSTRRSAEFTAKILATSQNTYFESRQQHIKLFMELSRINENATNIDTLIISKMEFEHFKNTELKTTLAAGVAFYHSGMDPSDRRLLEHLFSMSLIPVLVSTSSLAMGVNLPAHLVVIKNTVQYEAGSQTEYHLSQILQMIGRAGRPQFDTSATAIIVTKQEKKEKYETLLGEETDVESNLFRSLIEHLMIEIVLKTVNNINLAIDWIYSTFLFIRIVQNPQYYRSSIAKGDYDGARPIILEWCQEQMQRLQTLGLITIKGDFFDPTQLARIVTRYSVSIATLEHLIKWSKISYSLEQLLEEMCCCTELSQDVILRTTDKRFLNELNKKNRFKYKDRFRNGSMKTNCLAQAAFESLTIEQCLFDDLQRIIRSGQRVSKCFMEILVYFFRQKPETKTDQQPHWLHFQTSISAARLLQAFWTRLWYDSSYVSRQLPKIGLAFSTILAENGYTSFNRLLESNPRQIEFHLKRKPPFGSMLIEEIKNLPRYQLALTRQSNCSLKFSPFLEDHIESRMQIEFKCLIQQQSLSSSNILKPDKHYFHLIIGCEECDQILAINRLNDRTLMQSTHKQSIILIKTKFDDENESTDQIENGNQKDPVKKNETKGKKKAGDKNKNNKDKESQQATDEKPKIWPEKFVKFIRQIEEECKNSIGNNIVHCSLRKTSSHTIIAHIISENFAGLDSETKSTIRYPFQQMDLLSTQEFDLLDSFDDDEYEEILAQHNIGKERKQDDSLSTLDSIDINDIQSTSLDGMTESSTSIITTTKKKMPIFNIKIDDVIHDQIEQNIIDENYDEDNDDDESLNYSIFTRFRNRNHSNTENELQKFVSSNLPETKTTTSINNNRKNQSIMNETKVAKIFPVKRKVCLQNPFDYNCKTSMAKLGRFNFNNDDKCEEKPSSFRLNQNQNHHTIQHPNRNVEISKYYNNHQNDGDDDYNRNENSLIIDNKDQCKTIRQQNKQQRPSSTINIQSNKNKNQSNHHQWMMDCEQSLKMVYESRLDFLIDSREPRLLILLPLSICVDVMMLTLIIITFSIMITTTTILTMKSIMI</sequence>
<evidence type="ECO:0000256" key="3">
    <source>
        <dbReference type="ARBA" id="ARBA00022801"/>
    </source>
</evidence>
<dbReference type="Gene3D" id="1.10.3380.10">
    <property type="entry name" value="Sec63 N-terminal domain-like domain"/>
    <property type="match status" value="1"/>
</dbReference>
<dbReference type="InterPro" id="IPR014001">
    <property type="entry name" value="Helicase_ATP-bd"/>
</dbReference>
<evidence type="ECO:0000313" key="15">
    <source>
        <dbReference type="EMBL" id="KAH7644484.1"/>
    </source>
</evidence>
<evidence type="ECO:0000256" key="6">
    <source>
        <dbReference type="ARBA" id="ARBA00023235"/>
    </source>
</evidence>
<keyword evidence="4 15" id="KW-0347">Helicase</keyword>
<dbReference type="Proteomes" id="UP000828236">
    <property type="component" value="Unassembled WGS sequence"/>
</dbReference>
<dbReference type="SMART" id="SM00487">
    <property type="entry name" value="DEXDc"/>
    <property type="match status" value="1"/>
</dbReference>
<keyword evidence="12" id="KW-1133">Transmembrane helix</keyword>
<dbReference type="SUPFAM" id="SSF52540">
    <property type="entry name" value="P-loop containing nucleoside triphosphate hydrolases"/>
    <property type="match status" value="1"/>
</dbReference>
<keyword evidence="2" id="KW-0547">Nucleotide-binding</keyword>
<dbReference type="EC" id="5.6.2.4" evidence="9"/>
<organism evidence="15">
    <name type="scientific">Dermatophagoides farinae</name>
    <name type="common">American house dust mite</name>
    <dbReference type="NCBI Taxonomy" id="6954"/>
    <lineage>
        <taxon>Eukaryota</taxon>
        <taxon>Metazoa</taxon>
        <taxon>Ecdysozoa</taxon>
        <taxon>Arthropoda</taxon>
        <taxon>Chelicerata</taxon>
        <taxon>Arachnida</taxon>
        <taxon>Acari</taxon>
        <taxon>Acariformes</taxon>
        <taxon>Sarcoptiformes</taxon>
        <taxon>Astigmata</taxon>
        <taxon>Psoroptidia</taxon>
        <taxon>Analgoidea</taxon>
        <taxon>Pyroglyphidae</taxon>
        <taxon>Dermatophagoidinae</taxon>
        <taxon>Dermatophagoides</taxon>
    </lineage>
</organism>
<gene>
    <name evidence="15" type="ORF">HUG17_0022</name>
</gene>
<dbReference type="PANTHER" id="PTHR47835:SF3">
    <property type="entry name" value="HELICASE FOR MEIOSIS 1"/>
    <property type="match status" value="1"/>
</dbReference>
<comment type="catalytic activity">
    <reaction evidence="10">
        <text>ATP + H2O = ADP + phosphate + H(+)</text>
        <dbReference type="Rhea" id="RHEA:13065"/>
        <dbReference type="ChEBI" id="CHEBI:15377"/>
        <dbReference type="ChEBI" id="CHEBI:15378"/>
        <dbReference type="ChEBI" id="CHEBI:30616"/>
        <dbReference type="ChEBI" id="CHEBI:43474"/>
        <dbReference type="ChEBI" id="CHEBI:456216"/>
        <dbReference type="EC" id="5.6.2.4"/>
    </reaction>
</comment>
<feature type="compositionally biased region" description="Polar residues" evidence="11">
    <location>
        <begin position="1268"/>
        <end position="1278"/>
    </location>
</feature>
<dbReference type="Pfam" id="PF02889">
    <property type="entry name" value="Sec63"/>
    <property type="match status" value="1"/>
</dbReference>
<comment type="similarity">
    <text evidence="1">Belongs to the helicase family. SKI2 subfamily.</text>
</comment>
<dbReference type="InterPro" id="IPR004179">
    <property type="entry name" value="Sec63-dom"/>
</dbReference>
<dbReference type="Gene3D" id="3.40.50.300">
    <property type="entry name" value="P-loop containing nucleotide triphosphate hydrolases"/>
    <property type="match status" value="2"/>
</dbReference>
<dbReference type="InterPro" id="IPR052247">
    <property type="entry name" value="Meiotic_Crossover_Helicase"/>
</dbReference>
<name>A0A9D4SJ56_DERFA</name>
<dbReference type="SMART" id="SM00973">
    <property type="entry name" value="Sec63"/>
    <property type="match status" value="1"/>
</dbReference>
<comment type="catalytic activity">
    <reaction evidence="8">
        <text>Couples ATP hydrolysis with the unwinding of duplex DNA by translocating in the 3'-5' direction.</text>
        <dbReference type="EC" id="5.6.2.4"/>
    </reaction>
</comment>
<feature type="domain" description="Helicase C-terminal" evidence="14">
    <location>
        <begin position="300"/>
        <end position="525"/>
    </location>
</feature>
<dbReference type="InterPro" id="IPR036388">
    <property type="entry name" value="WH-like_DNA-bd_sf"/>
</dbReference>
<dbReference type="PANTHER" id="PTHR47835">
    <property type="entry name" value="HFM1, ATP DEPENDENT DNA HELICASE HOMOLOG"/>
    <property type="match status" value="1"/>
</dbReference>
<feature type="transmembrane region" description="Helical" evidence="12">
    <location>
        <begin position="1322"/>
        <end position="1355"/>
    </location>
</feature>
<feature type="compositionally biased region" description="Basic and acidic residues" evidence="11">
    <location>
        <begin position="911"/>
        <end position="942"/>
    </location>
</feature>
<evidence type="ECO:0000259" key="14">
    <source>
        <dbReference type="PROSITE" id="PS51194"/>
    </source>
</evidence>
<evidence type="ECO:0000256" key="5">
    <source>
        <dbReference type="ARBA" id="ARBA00022840"/>
    </source>
</evidence>
<dbReference type="Pfam" id="PF00270">
    <property type="entry name" value="DEAD"/>
    <property type="match status" value="1"/>
</dbReference>
<reference evidence="15" key="1">
    <citation type="submission" date="2020-06" db="EMBL/GenBank/DDBJ databases">
        <authorList>
            <person name="Ji K."/>
            <person name="Li J."/>
        </authorList>
    </citation>
    <scope>NUCLEOTIDE SEQUENCE</scope>
    <source>
        <strain evidence="15">JKM2019</strain>
        <tissue evidence="15">Whole body</tissue>
    </source>
</reference>
<dbReference type="Pfam" id="PF00271">
    <property type="entry name" value="Helicase_C"/>
    <property type="match status" value="1"/>
</dbReference>
<dbReference type="PROSITE" id="PS51194">
    <property type="entry name" value="HELICASE_CTER"/>
    <property type="match status" value="1"/>
</dbReference>
<dbReference type="GO" id="GO:0016787">
    <property type="term" value="F:hydrolase activity"/>
    <property type="evidence" value="ECO:0007669"/>
    <property type="project" value="UniProtKB-KW"/>
</dbReference>
<protein>
    <recommendedName>
        <fullName evidence="9">DNA 3'-5' helicase</fullName>
        <ecNumber evidence="9">5.6.2.4</ecNumber>
    </recommendedName>
</protein>
<dbReference type="EMBL" id="SDOV01000001">
    <property type="protein sequence ID" value="KAH7644484.1"/>
    <property type="molecule type" value="Genomic_DNA"/>
</dbReference>
<keyword evidence="5" id="KW-0067">ATP-binding</keyword>
<keyword evidence="12" id="KW-0812">Transmembrane</keyword>
<dbReference type="SMART" id="SM00490">
    <property type="entry name" value="HELICc"/>
    <property type="match status" value="1"/>
</dbReference>
<dbReference type="GO" id="GO:0051321">
    <property type="term" value="P:meiotic cell cycle"/>
    <property type="evidence" value="ECO:0007669"/>
    <property type="project" value="UniProtKB-KW"/>
</dbReference>
<evidence type="ECO:0000256" key="10">
    <source>
        <dbReference type="ARBA" id="ARBA00048988"/>
    </source>
</evidence>
<proteinExistence type="inferred from homology"/>
<reference evidence="15" key="2">
    <citation type="journal article" date="2021" name="World Allergy Organ. J.">
        <title>Chromosome-level assembly of Dermatophagoides farinae genome and transcriptome reveals two novel allergens Der f 37 and Der f 39.</title>
        <authorList>
            <person name="Chen J."/>
            <person name="Cai Z."/>
            <person name="Fan D."/>
            <person name="Hu J."/>
            <person name="Hou Y."/>
            <person name="He Y."/>
            <person name="Zhang Z."/>
            <person name="Zhao Z."/>
            <person name="Gao P."/>
            <person name="Hu W."/>
            <person name="Sun J."/>
            <person name="Li J."/>
            <person name="Ji K."/>
        </authorList>
    </citation>
    <scope>NUCLEOTIDE SEQUENCE</scope>
    <source>
        <strain evidence="15">JKM2019</strain>
    </source>
</reference>
<evidence type="ECO:0000259" key="13">
    <source>
        <dbReference type="PROSITE" id="PS51192"/>
    </source>
</evidence>
<evidence type="ECO:0000256" key="1">
    <source>
        <dbReference type="ARBA" id="ARBA00010140"/>
    </source>
</evidence>
<dbReference type="PROSITE" id="PS51192">
    <property type="entry name" value="HELICASE_ATP_BIND_1"/>
    <property type="match status" value="1"/>
</dbReference>
<dbReference type="InterPro" id="IPR027417">
    <property type="entry name" value="P-loop_NTPase"/>
</dbReference>
<evidence type="ECO:0000256" key="7">
    <source>
        <dbReference type="ARBA" id="ARBA00023254"/>
    </source>
</evidence>
<comment type="caution">
    <text evidence="15">The sequence shown here is derived from an EMBL/GenBank/DDBJ whole genome shotgun (WGS) entry which is preliminary data.</text>
</comment>
<keyword evidence="7" id="KW-0469">Meiosis</keyword>
<dbReference type="InterPro" id="IPR011545">
    <property type="entry name" value="DEAD/DEAH_box_helicase_dom"/>
</dbReference>